<evidence type="ECO:0000313" key="23">
    <source>
        <dbReference type="Proteomes" id="UP000286341"/>
    </source>
</evidence>
<name>A0A0M6WK71_9FIRM</name>
<dbReference type="EMBL" id="CZAJ01000008">
    <property type="protein sequence ID" value="CUO88535.1"/>
    <property type="molecule type" value="Genomic_DNA"/>
</dbReference>
<dbReference type="Gene3D" id="3.30.465.10">
    <property type="match status" value="1"/>
</dbReference>
<keyword evidence="18" id="KW-1185">Reference proteome</keyword>
<evidence type="ECO:0000313" key="25">
    <source>
        <dbReference type="Proteomes" id="UP000324327"/>
    </source>
</evidence>
<dbReference type="SUPFAM" id="SSF56176">
    <property type="entry name" value="FAD-binding/transporter-associated domain-like"/>
    <property type="match status" value="1"/>
</dbReference>
<evidence type="ECO:0000313" key="15">
    <source>
        <dbReference type="EMBL" id="RHL82833.1"/>
    </source>
</evidence>
<dbReference type="EMBL" id="JAQLYE010000007">
    <property type="protein sequence ID" value="MDB8017417.1"/>
    <property type="molecule type" value="Genomic_DNA"/>
</dbReference>
<dbReference type="GO" id="GO:0050660">
    <property type="term" value="F:flavin adenine dinucleotide binding"/>
    <property type="evidence" value="ECO:0007669"/>
    <property type="project" value="InterPro"/>
</dbReference>
<dbReference type="PANTHER" id="PTHR22777">
    <property type="entry name" value="HEMOLYSIN-RELATED"/>
    <property type="match status" value="1"/>
</dbReference>
<dbReference type="RefSeq" id="WP_012742801.1">
    <property type="nucleotide sequence ID" value="NZ_AP031452.1"/>
</dbReference>
<dbReference type="GeneID" id="86988753"/>
<dbReference type="Gene3D" id="3.10.580.10">
    <property type="entry name" value="CBS-domain"/>
    <property type="match status" value="1"/>
</dbReference>
<reference evidence="11 26" key="4">
    <citation type="journal article" date="2019" name="Nat. Med.">
        <title>A library of human gut bacterial isolates paired with longitudinal multiomics data enables mechanistic microbiome research.</title>
        <authorList>
            <person name="Poyet M."/>
            <person name="Groussin M."/>
            <person name="Gibbons S.M."/>
            <person name="Avila-Pacheco J."/>
            <person name="Jiang X."/>
            <person name="Kearney S.M."/>
            <person name="Perrotta A.R."/>
            <person name="Berdy B."/>
            <person name="Zhao S."/>
            <person name="Lieberman T.D."/>
            <person name="Swanson P.K."/>
            <person name="Smith M."/>
            <person name="Roesemann S."/>
            <person name="Alexander J.E."/>
            <person name="Rich S.A."/>
            <person name="Livny J."/>
            <person name="Vlamakis H."/>
            <person name="Clish C."/>
            <person name="Bullock K."/>
            <person name="Deik A."/>
            <person name="Scott J."/>
            <person name="Pierce K.A."/>
            <person name="Xavier R.J."/>
            <person name="Alm E.J."/>
        </authorList>
    </citation>
    <scope>NUCLEOTIDE SEQUENCE [LARGE SCALE GENOMIC DNA]</scope>
    <source>
        <strain evidence="11 26">BIOML-A5</strain>
    </source>
</reference>
<keyword evidence="4" id="KW-1133">Transmembrane helix</keyword>
<keyword evidence="1" id="KW-0677">Repeat</keyword>
<evidence type="ECO:0000313" key="13">
    <source>
        <dbReference type="EMBL" id="RGM70675.1"/>
    </source>
</evidence>
<dbReference type="InterPro" id="IPR046342">
    <property type="entry name" value="CBS_dom_sf"/>
</dbReference>
<evidence type="ECO:0000313" key="12">
    <source>
        <dbReference type="EMBL" id="NSC76168.1"/>
    </source>
</evidence>
<dbReference type="InterPro" id="IPR036318">
    <property type="entry name" value="FAD-bd_PCMH-like_sf"/>
</dbReference>
<feature type="transmembrane region" description="Helical" evidence="4">
    <location>
        <begin position="6"/>
        <end position="26"/>
    </location>
</feature>
<reference evidence="18" key="2">
    <citation type="submission" date="2015-05" db="EMBL/GenBank/DDBJ databases">
        <authorList>
            <consortium name="Pathogen Informatics"/>
        </authorList>
    </citation>
    <scope>NUCLEOTIDE SEQUENCE [LARGE SCALE GENOMIC DNA]</scope>
    <source>
        <strain evidence="7 19">2789STDY5608860</strain>
        <strain evidence="8 20">2789STDY5834884</strain>
        <strain evidence="18">T1-815</strain>
    </source>
</reference>
<dbReference type="EMBL" id="VSTF01000001">
    <property type="protein sequence ID" value="TYL61746.1"/>
    <property type="molecule type" value="Genomic_DNA"/>
</dbReference>
<evidence type="ECO:0000313" key="20">
    <source>
        <dbReference type="Proteomes" id="UP000095602"/>
    </source>
</evidence>
<dbReference type="EMBL" id="QSFB01000013">
    <property type="protein sequence ID" value="RHA12569.1"/>
    <property type="molecule type" value="Genomic_DNA"/>
</dbReference>
<evidence type="ECO:0000256" key="2">
    <source>
        <dbReference type="ARBA" id="ARBA00023122"/>
    </source>
</evidence>
<evidence type="ECO:0000313" key="26">
    <source>
        <dbReference type="Proteomes" id="UP000465607"/>
    </source>
</evidence>
<evidence type="ECO:0000313" key="19">
    <source>
        <dbReference type="Proteomes" id="UP000095384"/>
    </source>
</evidence>
<reference evidence="12" key="8">
    <citation type="submission" date="2020-02" db="EMBL/GenBank/DDBJ databases">
        <authorList>
            <person name="Littmann E."/>
            <person name="Sorbara M."/>
        </authorList>
    </citation>
    <scope>NUCLEOTIDE SEQUENCE</scope>
    <source>
        <strain evidence="12">MSK.16.45</strain>
    </source>
</reference>
<keyword evidence="4" id="KW-0812">Transmembrane</keyword>
<reference evidence="24 25" key="5">
    <citation type="submission" date="2019-08" db="EMBL/GenBank/DDBJ databases">
        <authorList>
            <person name="Duncan S."/>
            <person name="Walker A."/>
        </authorList>
    </citation>
    <scope>NUCLEOTIDE SEQUENCE [LARGE SCALE GENOMIC DNA]</scope>
    <source>
        <strain evidence="16 24">L2-21</strain>
        <strain evidence="17 25">T3WBe13</strain>
    </source>
</reference>
<feature type="domain" description="CBS" evidence="5">
    <location>
        <begin position="83"/>
        <end position="145"/>
    </location>
</feature>
<evidence type="ECO:0000313" key="24">
    <source>
        <dbReference type="Proteomes" id="UP000324325"/>
    </source>
</evidence>
<reference evidence="10" key="10">
    <citation type="submission" date="2023-01" db="EMBL/GenBank/DDBJ databases">
        <title>Human gut microbiome strain richness.</title>
        <authorList>
            <person name="Chen-Liaw A."/>
        </authorList>
    </citation>
    <scope>NUCLEOTIDE SEQUENCE</scope>
    <source>
        <strain evidence="10">1001283st1_D2_1001283B150209_150212</strain>
    </source>
</reference>
<dbReference type="Proteomes" id="UP000095602">
    <property type="component" value="Unassembled WGS sequence"/>
</dbReference>
<evidence type="ECO:0000313" key="16">
    <source>
        <dbReference type="EMBL" id="TYL59026.1"/>
    </source>
</evidence>
<evidence type="ECO:0000256" key="4">
    <source>
        <dbReference type="SAM" id="Phobius"/>
    </source>
</evidence>
<dbReference type="EMBL" id="VSTG01000004">
    <property type="protein sequence ID" value="TYL59026.1"/>
    <property type="molecule type" value="Genomic_DNA"/>
</dbReference>
<dbReference type="InterPro" id="IPR005170">
    <property type="entry name" value="Transptr-assoc_dom"/>
</dbReference>
<organism evidence="6 18">
    <name type="scientific">Agathobacter rectalis</name>
    <dbReference type="NCBI Taxonomy" id="39491"/>
    <lineage>
        <taxon>Bacteria</taxon>
        <taxon>Bacillati</taxon>
        <taxon>Bacillota</taxon>
        <taxon>Clostridia</taxon>
        <taxon>Lachnospirales</taxon>
        <taxon>Lachnospiraceae</taxon>
        <taxon>Agathobacter</taxon>
    </lineage>
</organism>
<evidence type="ECO:0000313" key="6">
    <source>
        <dbReference type="EMBL" id="CRL37328.1"/>
    </source>
</evidence>
<evidence type="ECO:0000313" key="9">
    <source>
        <dbReference type="EMBL" id="MCB6936911.1"/>
    </source>
</evidence>
<evidence type="ECO:0000313" key="18">
    <source>
        <dbReference type="Proteomes" id="UP000049472"/>
    </source>
</evidence>
<reference evidence="24 25" key="6">
    <citation type="submission" date="2019-09" db="EMBL/GenBank/DDBJ databases">
        <title>Strain-level analysis of Eubacterium rectale using genomes from metagenomes.</title>
        <authorList>
            <person name="Karcher N."/>
            <person name="Segata N."/>
        </authorList>
    </citation>
    <scope>NUCLEOTIDE SEQUENCE [LARGE SCALE GENOMIC DNA]</scope>
    <source>
        <strain evidence="16 24">L2-21</strain>
        <strain evidence="17 25">T3WBe13</strain>
    </source>
</reference>
<reference evidence="12" key="7">
    <citation type="journal article" date="2020" name="Cell Host Microbe">
        <title>Functional and Genomic Variation between Human-Derived Isolates of Lachnospiraceae Reveals Inter- and Intra-Species Diversity.</title>
        <authorList>
            <person name="Sorbara M.T."/>
            <person name="Littmann E.R."/>
            <person name="Fontana E."/>
            <person name="Moody T.U."/>
            <person name="Kohout C.E."/>
            <person name="Gjonbalaj M."/>
            <person name="Eaton V."/>
            <person name="Seok R."/>
            <person name="Leiner I.M."/>
            <person name="Pamer E.G."/>
        </authorList>
    </citation>
    <scope>NUCLEOTIDE SEQUENCE</scope>
    <source>
        <strain evidence="12">MSK.16.45</strain>
    </source>
</reference>
<evidence type="ECO:0000313" key="10">
    <source>
        <dbReference type="EMBL" id="MDB8017417.1"/>
    </source>
</evidence>
<reference evidence="21 22" key="3">
    <citation type="submission" date="2018-08" db="EMBL/GenBank/DDBJ databases">
        <title>A genome reference for cultivated species of the human gut microbiota.</title>
        <authorList>
            <person name="Zou Y."/>
            <person name="Xue W."/>
            <person name="Luo G."/>
        </authorList>
    </citation>
    <scope>NUCLEOTIDE SEQUENCE [LARGE SCALE GENOMIC DNA]</scope>
    <source>
        <strain evidence="15 22">AF36-2BH</strain>
        <strain evidence="14 23">AM44-1AT</strain>
        <strain evidence="13 21">OM07-13</strain>
    </source>
</reference>
<dbReference type="Proteomes" id="UP000465607">
    <property type="component" value="Unassembled WGS sequence"/>
</dbReference>
<evidence type="ECO:0000313" key="14">
    <source>
        <dbReference type="EMBL" id="RHA12569.1"/>
    </source>
</evidence>
<keyword evidence="4" id="KW-0472">Membrane</keyword>
<evidence type="ECO:0000256" key="3">
    <source>
        <dbReference type="PROSITE-ProRule" id="PRU00703"/>
    </source>
</evidence>
<dbReference type="Proteomes" id="UP000260758">
    <property type="component" value="Unassembled WGS sequence"/>
</dbReference>
<reference evidence="9" key="9">
    <citation type="submission" date="2021-10" db="EMBL/GenBank/DDBJ databases">
        <title>Collection of gut derived symbiotic bacterial strains cultured from healthy donors.</title>
        <authorList>
            <person name="Lin H."/>
            <person name="Littmann E."/>
            <person name="Kohout C."/>
            <person name="Pamer E.G."/>
        </authorList>
    </citation>
    <scope>NUCLEOTIDE SEQUENCE</scope>
    <source>
        <strain evidence="9">DFI.9.42</strain>
    </source>
</reference>
<dbReference type="Proteomes" id="UP001197684">
    <property type="component" value="Unassembled WGS sequence"/>
</dbReference>
<dbReference type="Proteomes" id="UP001212823">
    <property type="component" value="Unassembled WGS sequence"/>
</dbReference>
<dbReference type="OMA" id="QMISIKA"/>
<dbReference type="Proteomes" id="UP000324325">
    <property type="component" value="Unassembled WGS sequence"/>
</dbReference>
<accession>A0A0M6WK71</accession>
<dbReference type="InterPro" id="IPR044751">
    <property type="entry name" value="Ion_transp-like_CBS"/>
</dbReference>
<dbReference type="EMBL" id="QRPB01000002">
    <property type="protein sequence ID" value="RHL82833.1"/>
    <property type="molecule type" value="Genomic_DNA"/>
</dbReference>
<dbReference type="Proteomes" id="UP000324327">
    <property type="component" value="Unassembled WGS sequence"/>
</dbReference>
<dbReference type="EMBL" id="WKQV01000001">
    <property type="protein sequence ID" value="MSD25642.1"/>
    <property type="molecule type" value="Genomic_DNA"/>
</dbReference>
<gene>
    <name evidence="7" type="primary">corC</name>
    <name evidence="15" type="ORF">DW001_02350</name>
    <name evidence="14" type="ORF">DW948_09935</name>
    <name evidence="13" type="ORF">DXB99_09910</name>
    <name evidence="7" type="ORF">ERS852417_00239</name>
    <name evidence="8" type="ORF">ERS852497_01151</name>
    <name evidence="17" type="ORF">FYL31_01600</name>
    <name evidence="16" type="ORF">FYL37_04745</name>
    <name evidence="12" type="ORF">G4312_02435</name>
    <name evidence="11" type="ORF">GKE44_00300</name>
    <name evidence="9" type="ORF">LIZ56_00565</name>
    <name evidence="10" type="ORF">PNE45_05150</name>
    <name evidence="6" type="ORF">T1815_15661</name>
</gene>
<dbReference type="PANTHER" id="PTHR22777:SF17">
    <property type="entry name" value="UPF0053 PROTEIN SLL0260"/>
    <property type="match status" value="1"/>
</dbReference>
<dbReference type="Proteomes" id="UP001193756">
    <property type="component" value="Unassembled WGS sequence"/>
</dbReference>
<dbReference type="Proteomes" id="UP000049472">
    <property type="component" value="Unassembled WGS sequence"/>
</dbReference>
<dbReference type="CDD" id="cd04590">
    <property type="entry name" value="CBS_pair_CorC_HlyC_assoc"/>
    <property type="match status" value="1"/>
</dbReference>
<evidence type="ECO:0000259" key="5">
    <source>
        <dbReference type="PROSITE" id="PS51371"/>
    </source>
</evidence>
<proteinExistence type="predicted"/>
<dbReference type="Pfam" id="PF03471">
    <property type="entry name" value="CorC_HlyC"/>
    <property type="match status" value="1"/>
</dbReference>
<dbReference type="Proteomes" id="UP000266698">
    <property type="component" value="Unassembled WGS sequence"/>
</dbReference>
<evidence type="ECO:0000313" key="11">
    <source>
        <dbReference type="EMBL" id="MSD25642.1"/>
    </source>
</evidence>
<reference evidence="6" key="1">
    <citation type="submission" date="2015-05" db="EMBL/GenBank/DDBJ databases">
        <authorList>
            <person name="Wang D.B."/>
            <person name="Wang M."/>
        </authorList>
    </citation>
    <scope>NUCLEOTIDE SEQUENCE [LARGE SCALE GENOMIC DNA]</scope>
    <source>
        <strain evidence="6">T1-815</strain>
    </source>
</reference>
<dbReference type="FunFam" id="3.10.580.10:FF:000002">
    <property type="entry name" value="Magnesium/cobalt efflux protein CorC"/>
    <property type="match status" value="1"/>
</dbReference>
<feature type="domain" description="CBS" evidence="5">
    <location>
        <begin position="152"/>
        <end position="212"/>
    </location>
</feature>
<evidence type="ECO:0000313" key="17">
    <source>
        <dbReference type="EMBL" id="TYL61746.1"/>
    </source>
</evidence>
<dbReference type="EMBL" id="CYYW01000001">
    <property type="protein sequence ID" value="CUN40721.1"/>
    <property type="molecule type" value="Genomic_DNA"/>
</dbReference>
<dbReference type="InterPro" id="IPR016169">
    <property type="entry name" value="FAD-bd_PCMH_sub2"/>
</dbReference>
<dbReference type="EMBL" id="CVRQ01000018">
    <property type="protein sequence ID" value="CRL37328.1"/>
    <property type="molecule type" value="Genomic_DNA"/>
</dbReference>
<sequence length="303" mass="34380">MLYAIIILSILVVILLLCIGVLLYGMKNNKKTLDGILGNDDVTEEEIISMVREGHEQGTILASEAELIHNVFEFDDKEVKDIMTHRKNIVSLDGSMSFIDAIEFIIDTGKSRFPVYENDVDSIIGVLHIKDAFTFFEKNEVYRSSIKDIDGLIRPVDFIPETVNINDLFKKMQSKKSHLAMVVDEYGQISGLIAMEDILEELVGNIEDEHDEEENYIRKNDDETFIMDGMTEFSDVKEALSLPVDDDAYETLNGFIISLSDKIPEEGDKTVISAYGYRFSVMSVEDKVIKQVMIKKLAPEEKK</sequence>
<dbReference type="SMART" id="SM01091">
    <property type="entry name" value="CorC_HlyC"/>
    <property type="match status" value="1"/>
</dbReference>
<keyword evidence="2 3" id="KW-0129">CBS domain</keyword>
<evidence type="ECO:0000313" key="21">
    <source>
        <dbReference type="Proteomes" id="UP000260758"/>
    </source>
</evidence>
<dbReference type="EMBL" id="JAJCJK010000001">
    <property type="protein sequence ID" value="MCB6936911.1"/>
    <property type="molecule type" value="Genomic_DNA"/>
</dbReference>
<protein>
    <submittedName>
        <fullName evidence="11">CBS domain-containing protein</fullName>
    </submittedName>
    <submittedName>
        <fullName evidence="6 9">Hemolysin</fullName>
    </submittedName>
    <submittedName>
        <fullName evidence="12">HlyC/CorC family transporter</fullName>
    </submittedName>
    <submittedName>
        <fullName evidence="7">Magnesium and cobalt efflux protein CorC</fullName>
    </submittedName>
</protein>
<evidence type="ECO:0000313" key="8">
    <source>
        <dbReference type="EMBL" id="CUO88535.1"/>
    </source>
</evidence>
<dbReference type="PROSITE" id="PS51371">
    <property type="entry name" value="CBS"/>
    <property type="match status" value="2"/>
</dbReference>
<dbReference type="InterPro" id="IPR000644">
    <property type="entry name" value="CBS_dom"/>
</dbReference>
<dbReference type="SUPFAM" id="SSF54631">
    <property type="entry name" value="CBS-domain pair"/>
    <property type="match status" value="1"/>
</dbReference>
<dbReference type="AlphaFoldDB" id="A0A0M6WK71"/>
<dbReference type="Proteomes" id="UP000095384">
    <property type="component" value="Unassembled WGS sequence"/>
</dbReference>
<dbReference type="Pfam" id="PF00571">
    <property type="entry name" value="CBS"/>
    <property type="match status" value="2"/>
</dbReference>
<dbReference type="GO" id="GO:0005886">
    <property type="term" value="C:plasma membrane"/>
    <property type="evidence" value="ECO:0007669"/>
    <property type="project" value="TreeGrafter"/>
</dbReference>
<dbReference type="EMBL" id="JAAIMP010000002">
    <property type="protein sequence ID" value="NSC76168.1"/>
    <property type="molecule type" value="Genomic_DNA"/>
</dbReference>
<evidence type="ECO:0000313" key="22">
    <source>
        <dbReference type="Proteomes" id="UP000266698"/>
    </source>
</evidence>
<dbReference type="EMBL" id="QSTP01000010">
    <property type="protein sequence ID" value="RGM70675.1"/>
    <property type="molecule type" value="Genomic_DNA"/>
</dbReference>
<evidence type="ECO:0000256" key="1">
    <source>
        <dbReference type="ARBA" id="ARBA00022737"/>
    </source>
</evidence>
<dbReference type="Proteomes" id="UP000286341">
    <property type="component" value="Unassembled WGS sequence"/>
</dbReference>
<evidence type="ECO:0000313" key="7">
    <source>
        <dbReference type="EMBL" id="CUN40721.1"/>
    </source>
</evidence>